<dbReference type="Pfam" id="PF26216">
    <property type="entry name" value="GDPGP1_C"/>
    <property type="match status" value="1"/>
</dbReference>
<evidence type="ECO:0000259" key="1">
    <source>
        <dbReference type="Pfam" id="PF26216"/>
    </source>
</evidence>
<dbReference type="EMBL" id="PKPP01013587">
    <property type="protein sequence ID" value="PWA40719.1"/>
    <property type="molecule type" value="Genomic_DNA"/>
</dbReference>
<dbReference type="OrthoDB" id="417175at2759"/>
<organism evidence="2 3">
    <name type="scientific">Artemisia annua</name>
    <name type="common">Sweet wormwood</name>
    <dbReference type="NCBI Taxonomy" id="35608"/>
    <lineage>
        <taxon>Eukaryota</taxon>
        <taxon>Viridiplantae</taxon>
        <taxon>Streptophyta</taxon>
        <taxon>Embryophyta</taxon>
        <taxon>Tracheophyta</taxon>
        <taxon>Spermatophyta</taxon>
        <taxon>Magnoliopsida</taxon>
        <taxon>eudicotyledons</taxon>
        <taxon>Gunneridae</taxon>
        <taxon>Pentapetalae</taxon>
        <taxon>asterids</taxon>
        <taxon>campanulids</taxon>
        <taxon>Asterales</taxon>
        <taxon>Asteraceae</taxon>
        <taxon>Asteroideae</taxon>
        <taxon>Anthemideae</taxon>
        <taxon>Artemisiinae</taxon>
        <taxon>Artemisia</taxon>
    </lineage>
</organism>
<dbReference type="AlphaFoldDB" id="A0A2U1KVD3"/>
<reference evidence="2 3" key="1">
    <citation type="journal article" date="2018" name="Mol. Plant">
        <title>The genome of Artemisia annua provides insight into the evolution of Asteraceae family and artemisinin biosynthesis.</title>
        <authorList>
            <person name="Shen Q."/>
            <person name="Zhang L."/>
            <person name="Liao Z."/>
            <person name="Wang S."/>
            <person name="Yan T."/>
            <person name="Shi P."/>
            <person name="Liu M."/>
            <person name="Fu X."/>
            <person name="Pan Q."/>
            <person name="Wang Y."/>
            <person name="Lv Z."/>
            <person name="Lu X."/>
            <person name="Zhang F."/>
            <person name="Jiang W."/>
            <person name="Ma Y."/>
            <person name="Chen M."/>
            <person name="Hao X."/>
            <person name="Li L."/>
            <person name="Tang Y."/>
            <person name="Lv G."/>
            <person name="Zhou Y."/>
            <person name="Sun X."/>
            <person name="Brodelius P.E."/>
            <person name="Rose J.K.C."/>
            <person name="Tang K."/>
        </authorList>
    </citation>
    <scope>NUCLEOTIDE SEQUENCE [LARGE SCALE GENOMIC DNA]</scope>
    <source>
        <strain evidence="3">cv. Huhao1</strain>
        <tissue evidence="2">Leaf</tissue>
    </source>
</reference>
<comment type="caution">
    <text evidence="2">The sequence shown here is derived from an EMBL/GenBank/DDBJ whole genome shotgun (WGS) entry which is preliminary data.</text>
</comment>
<proteinExistence type="predicted"/>
<dbReference type="InterPro" id="IPR058865">
    <property type="entry name" value="GDPGP1_C"/>
</dbReference>
<sequence>MKGKRILTKKYPKYTKRVMLSMQFAALIEEYRYVEKQAFGEVSAEILDIQVNPVVWEINGHMVLKRKEARLRWCKISAVLHVNIYRDIRALTLTRHIRALA</sequence>
<gene>
    <name evidence="2" type="ORF">CTI12_AA560360</name>
</gene>
<evidence type="ECO:0000313" key="2">
    <source>
        <dbReference type="EMBL" id="PWA40719.1"/>
    </source>
</evidence>
<evidence type="ECO:0000313" key="3">
    <source>
        <dbReference type="Proteomes" id="UP000245207"/>
    </source>
</evidence>
<accession>A0A2U1KVD3</accession>
<feature type="domain" description="GDPGP1-like C-terminal" evidence="1">
    <location>
        <begin position="16"/>
        <end position="68"/>
    </location>
</feature>
<keyword evidence="3" id="KW-1185">Reference proteome</keyword>
<dbReference type="STRING" id="35608.A0A2U1KVD3"/>
<name>A0A2U1KVD3_ARTAN</name>
<dbReference type="Proteomes" id="UP000245207">
    <property type="component" value="Unassembled WGS sequence"/>
</dbReference>
<protein>
    <submittedName>
        <fullName evidence="2">GDP-D-glucose phosphorylase 1</fullName>
    </submittedName>
</protein>